<dbReference type="SUPFAM" id="SSF55961">
    <property type="entry name" value="Bet v1-like"/>
    <property type="match status" value="2"/>
</dbReference>
<dbReference type="OrthoDB" id="1928994at2759"/>
<comment type="caution">
    <text evidence="1">The sequence shown here is derived from an EMBL/GenBank/DDBJ whole genome shotgun (WGS) entry which is preliminary data.</text>
</comment>
<dbReference type="Pfam" id="PF10604">
    <property type="entry name" value="Polyketide_cyc2"/>
    <property type="match status" value="2"/>
</dbReference>
<dbReference type="PANTHER" id="PTHR33789:SF15">
    <property type="entry name" value="LACHRYMATORY-FACTOR SYNTHASE"/>
    <property type="match status" value="1"/>
</dbReference>
<dbReference type="InterPro" id="IPR023393">
    <property type="entry name" value="START-like_dom_sf"/>
</dbReference>
<dbReference type="AlphaFoldDB" id="A0A834T7N6"/>
<reference evidence="1" key="1">
    <citation type="submission" date="2020-09" db="EMBL/GenBank/DDBJ databases">
        <title>Genome-Enabled Discovery of Anthraquinone Biosynthesis in Senna tora.</title>
        <authorList>
            <person name="Kang S.-H."/>
            <person name="Pandey R.P."/>
            <person name="Lee C.-M."/>
            <person name="Sim J.-S."/>
            <person name="Jeong J.-T."/>
            <person name="Choi B.-S."/>
            <person name="Jung M."/>
            <person name="Ginzburg D."/>
            <person name="Zhao K."/>
            <person name="Won S.Y."/>
            <person name="Oh T.-J."/>
            <person name="Yu Y."/>
            <person name="Kim N.-H."/>
            <person name="Lee O.R."/>
            <person name="Lee T.-H."/>
            <person name="Bashyal P."/>
            <person name="Kim T.-S."/>
            <person name="Lee W.-H."/>
            <person name="Kawkins C."/>
            <person name="Kim C.-K."/>
            <person name="Kim J.S."/>
            <person name="Ahn B.O."/>
            <person name="Rhee S.Y."/>
            <person name="Sohng J.K."/>
        </authorList>
    </citation>
    <scope>NUCLEOTIDE SEQUENCE</scope>
    <source>
        <tissue evidence="1">Leaf</tissue>
    </source>
</reference>
<sequence>MEKELKGKWEGKVSTTVTKARADEIWELLKDFFNLHKWFPTLATSYGIHGSNSEPGCIRYCAGFSIPSNAPNHPISWSKERLIAIDHHDRTLDYEIVDSNIGFNSYKSTLKVIPNETTHGCVIHWYFTLDPMEGWLLHDLIAKYDVGLQRMVAKMEDHIVNSKKKMAEESNPRWEGKACVELPNTDVEKVWVVLGDFCNVHKWMPIDTCYQLEGIPGQPGLIRYCATTVTAESEKTTIRWAKEKLIAIDPVERSFSYEIVDNNIGFKSYVTTIKVLTQDEKRGCKVEWSFVSDPVQGWTFQGLNSYIESCLQLLLNKMEMPCSAT</sequence>
<name>A0A834T7N6_9FABA</name>
<protein>
    <submittedName>
        <fullName evidence="1">Lachrymatory-factor synthase-like</fullName>
    </submittedName>
</protein>
<dbReference type="FunFam" id="3.30.530.20:FF:000064">
    <property type="entry name" value="Lachrymatory-factor synthase"/>
    <property type="match status" value="2"/>
</dbReference>
<dbReference type="Proteomes" id="UP000634136">
    <property type="component" value="Unassembled WGS sequence"/>
</dbReference>
<proteinExistence type="predicted"/>
<accession>A0A834T7N6</accession>
<dbReference type="InterPro" id="IPR019587">
    <property type="entry name" value="Polyketide_cyclase/dehydratase"/>
</dbReference>
<dbReference type="EMBL" id="JAAIUW010000009">
    <property type="protein sequence ID" value="KAF7817104.1"/>
    <property type="molecule type" value="Genomic_DNA"/>
</dbReference>
<dbReference type="CDD" id="cd07821">
    <property type="entry name" value="PYR_PYL_RCAR_like"/>
    <property type="match status" value="2"/>
</dbReference>
<keyword evidence="2" id="KW-1185">Reference proteome</keyword>
<evidence type="ECO:0000313" key="1">
    <source>
        <dbReference type="EMBL" id="KAF7817104.1"/>
    </source>
</evidence>
<organism evidence="1 2">
    <name type="scientific">Senna tora</name>
    <dbReference type="NCBI Taxonomy" id="362788"/>
    <lineage>
        <taxon>Eukaryota</taxon>
        <taxon>Viridiplantae</taxon>
        <taxon>Streptophyta</taxon>
        <taxon>Embryophyta</taxon>
        <taxon>Tracheophyta</taxon>
        <taxon>Spermatophyta</taxon>
        <taxon>Magnoliopsida</taxon>
        <taxon>eudicotyledons</taxon>
        <taxon>Gunneridae</taxon>
        <taxon>Pentapetalae</taxon>
        <taxon>rosids</taxon>
        <taxon>fabids</taxon>
        <taxon>Fabales</taxon>
        <taxon>Fabaceae</taxon>
        <taxon>Caesalpinioideae</taxon>
        <taxon>Cassia clade</taxon>
        <taxon>Senna</taxon>
    </lineage>
</organism>
<evidence type="ECO:0000313" key="2">
    <source>
        <dbReference type="Proteomes" id="UP000634136"/>
    </source>
</evidence>
<dbReference type="InterPro" id="IPR053249">
    <property type="entry name" value="LFS"/>
</dbReference>
<dbReference type="GO" id="GO:0004864">
    <property type="term" value="F:protein phosphatase inhibitor activity"/>
    <property type="evidence" value="ECO:0007669"/>
    <property type="project" value="UniProtKB-ARBA"/>
</dbReference>
<dbReference type="Gene3D" id="3.30.530.20">
    <property type="match status" value="2"/>
</dbReference>
<gene>
    <name evidence="1" type="ORF">G2W53_031073</name>
</gene>
<dbReference type="PANTHER" id="PTHR33789">
    <property type="entry name" value="LACHRYMATORY-FACTOR SYNTHASE"/>
    <property type="match status" value="1"/>
</dbReference>